<feature type="transmembrane region" description="Helical" evidence="6">
    <location>
        <begin position="343"/>
        <end position="366"/>
    </location>
</feature>
<feature type="transmembrane region" description="Helical" evidence="6">
    <location>
        <begin position="391"/>
        <end position="411"/>
    </location>
</feature>
<evidence type="ECO:0000256" key="3">
    <source>
        <dbReference type="ARBA" id="ARBA00022692"/>
    </source>
</evidence>
<feature type="transmembrane region" description="Helical" evidence="6">
    <location>
        <begin position="241"/>
        <end position="265"/>
    </location>
</feature>
<comment type="similarity">
    <text evidence="2">Belongs to the SLC13A/DASS transporter (TC 2.A.47) family. NADC subfamily.</text>
</comment>
<dbReference type="GO" id="GO:0015556">
    <property type="term" value="F:C4-dicarboxylate transmembrane transporter activity"/>
    <property type="evidence" value="ECO:0007669"/>
    <property type="project" value="UniProtKB-ARBA"/>
</dbReference>
<name>A0ABD2NDG4_9CUCU</name>
<evidence type="ECO:0000256" key="6">
    <source>
        <dbReference type="SAM" id="Phobius"/>
    </source>
</evidence>
<dbReference type="Proteomes" id="UP001516400">
    <property type="component" value="Unassembled WGS sequence"/>
</dbReference>
<organism evidence="7 8">
    <name type="scientific">Cryptolaemus montrouzieri</name>
    <dbReference type="NCBI Taxonomy" id="559131"/>
    <lineage>
        <taxon>Eukaryota</taxon>
        <taxon>Metazoa</taxon>
        <taxon>Ecdysozoa</taxon>
        <taxon>Arthropoda</taxon>
        <taxon>Hexapoda</taxon>
        <taxon>Insecta</taxon>
        <taxon>Pterygota</taxon>
        <taxon>Neoptera</taxon>
        <taxon>Endopterygota</taxon>
        <taxon>Coleoptera</taxon>
        <taxon>Polyphaga</taxon>
        <taxon>Cucujiformia</taxon>
        <taxon>Coccinelloidea</taxon>
        <taxon>Coccinellidae</taxon>
        <taxon>Scymninae</taxon>
        <taxon>Scymnini</taxon>
        <taxon>Cryptolaemus</taxon>
    </lineage>
</organism>
<keyword evidence="8" id="KW-1185">Reference proteome</keyword>
<protein>
    <recommendedName>
        <fullName evidence="9">Protein I'm not dead yet</fullName>
    </recommendedName>
</protein>
<evidence type="ECO:0000313" key="8">
    <source>
        <dbReference type="Proteomes" id="UP001516400"/>
    </source>
</evidence>
<evidence type="ECO:0000313" key="7">
    <source>
        <dbReference type="EMBL" id="KAL3276677.1"/>
    </source>
</evidence>
<feature type="transmembrane region" description="Helical" evidence="6">
    <location>
        <begin position="431"/>
        <end position="453"/>
    </location>
</feature>
<evidence type="ECO:0000256" key="4">
    <source>
        <dbReference type="ARBA" id="ARBA00022989"/>
    </source>
</evidence>
<reference evidence="7 8" key="1">
    <citation type="journal article" date="2021" name="BMC Biol.">
        <title>Horizontally acquired antibacterial genes associated with adaptive radiation of ladybird beetles.</title>
        <authorList>
            <person name="Li H.S."/>
            <person name="Tang X.F."/>
            <person name="Huang Y.H."/>
            <person name="Xu Z.Y."/>
            <person name="Chen M.L."/>
            <person name="Du X.Y."/>
            <person name="Qiu B.Y."/>
            <person name="Chen P.T."/>
            <person name="Zhang W."/>
            <person name="Slipinski A."/>
            <person name="Escalona H.E."/>
            <person name="Waterhouse R.M."/>
            <person name="Zwick A."/>
            <person name="Pang H."/>
        </authorList>
    </citation>
    <scope>NUCLEOTIDE SEQUENCE [LARGE SCALE GENOMIC DNA]</scope>
    <source>
        <strain evidence="7">SYSU2018</strain>
    </source>
</reference>
<dbReference type="AlphaFoldDB" id="A0ABD2NDG4"/>
<dbReference type="GO" id="GO:0005310">
    <property type="term" value="F:dicarboxylic acid transmembrane transporter activity"/>
    <property type="evidence" value="ECO:0007669"/>
    <property type="project" value="UniProtKB-ARBA"/>
</dbReference>
<keyword evidence="3 6" id="KW-0812">Transmembrane</keyword>
<dbReference type="GO" id="GO:0016020">
    <property type="term" value="C:membrane"/>
    <property type="evidence" value="ECO:0007669"/>
    <property type="project" value="UniProtKB-SubCell"/>
</dbReference>
<comment type="subcellular location">
    <subcellularLocation>
        <location evidence="1">Membrane</location>
        <topology evidence="1">Multi-pass membrane protein</topology>
    </subcellularLocation>
</comment>
<accession>A0ABD2NDG4</accession>
<dbReference type="Pfam" id="PF00939">
    <property type="entry name" value="Na_sulph_symp"/>
    <property type="match status" value="1"/>
</dbReference>
<evidence type="ECO:0000256" key="2">
    <source>
        <dbReference type="ARBA" id="ARBA00006772"/>
    </source>
</evidence>
<dbReference type="PANTHER" id="PTHR10283">
    <property type="entry name" value="SOLUTE CARRIER FAMILY 13 MEMBER"/>
    <property type="match status" value="1"/>
</dbReference>
<proteinExistence type="inferred from homology"/>
<gene>
    <name evidence="7" type="ORF">HHI36_012047</name>
</gene>
<evidence type="ECO:0008006" key="9">
    <source>
        <dbReference type="Google" id="ProtNLM"/>
    </source>
</evidence>
<dbReference type="InterPro" id="IPR001898">
    <property type="entry name" value="SLC13A/DASS"/>
</dbReference>
<evidence type="ECO:0000256" key="1">
    <source>
        <dbReference type="ARBA" id="ARBA00004141"/>
    </source>
</evidence>
<dbReference type="PANTHER" id="PTHR10283:SF82">
    <property type="entry name" value="SOLUTE CARRIER FAMILY 13 MEMBER 2"/>
    <property type="match status" value="1"/>
</dbReference>
<keyword evidence="5 6" id="KW-0472">Membrane</keyword>
<feature type="transmembrane region" description="Helical" evidence="6">
    <location>
        <begin position="304"/>
        <end position="323"/>
    </location>
</feature>
<feature type="transmembrane region" description="Helical" evidence="6">
    <location>
        <begin position="129"/>
        <end position="155"/>
    </location>
</feature>
<evidence type="ECO:0000256" key="5">
    <source>
        <dbReference type="ARBA" id="ARBA00023136"/>
    </source>
</evidence>
<comment type="caution">
    <text evidence="7">The sequence shown here is derived from an EMBL/GenBank/DDBJ whole genome shotgun (WGS) entry which is preliminary data.</text>
</comment>
<feature type="transmembrane region" description="Helical" evidence="6">
    <location>
        <begin position="510"/>
        <end position="537"/>
    </location>
</feature>
<feature type="transmembrane region" description="Helical" evidence="6">
    <location>
        <begin position="89"/>
        <end position="108"/>
    </location>
</feature>
<feature type="transmembrane region" description="Helical" evidence="6">
    <location>
        <begin position="42"/>
        <end position="69"/>
    </location>
</feature>
<feature type="transmembrane region" description="Helical" evidence="6">
    <location>
        <begin position="13"/>
        <end position="35"/>
    </location>
</feature>
<sequence>MGVWKDFLFASKIYWRAVFTIVWPLILLPILIIDYSVHKRCLFVVLLMAGYWITEAVHIAVTSLFPIVLFPIFNLMDTDAVCKSYMKEANMMFIAGLIMAIAVEYSHLHERLALLMIKIVGCSPKKLHIGMVAITAFISLWISNTAAVAIMIPIITSILTSLEAQGIGTMFEPMEEPYVSQVQLDDMRKPTRATMCYYISAAYSASIGGMGTLIGTGTNLAFKGLVETTFSEGPGIDFGRFMLITIPVALLILIVSTLILQIWYLGLFRPKSKDAQSINVGEEGTTIAKGVISDKLKELGPMTFHEIAVLLCFILAVCLWIFREPQSFPGWPEMITDLKVKDGTIGMIVVLIMFCIPAKPNFIHVFGEDEEKKPKEASTGLVTWRFIHKKLPWGLIFLIGSGFAIADAARASNMNDYIISLLGNTQKLHPYLIMMMGCIVASILTQLTSNVAIANITLPIMAQLSKNIKIHPLYFMYPTSLACSFAYMLPVSTPPNAIAATPCNMRTIQMVIVGSFILIISWLILFATAPFLAGLVWDFNKFPEWAKKADNATFR</sequence>
<keyword evidence="4 6" id="KW-1133">Transmembrane helix</keyword>
<dbReference type="EMBL" id="JABFTP020000103">
    <property type="protein sequence ID" value="KAL3276677.1"/>
    <property type="molecule type" value="Genomic_DNA"/>
</dbReference>